<dbReference type="GO" id="GO:0005634">
    <property type="term" value="C:nucleus"/>
    <property type="evidence" value="ECO:0007669"/>
    <property type="project" value="TreeGrafter"/>
</dbReference>
<dbReference type="PROSITE" id="PS50137">
    <property type="entry name" value="DS_RBD"/>
    <property type="match status" value="3"/>
</dbReference>
<evidence type="ECO:0000256" key="5">
    <source>
        <dbReference type="ARBA" id="ARBA00022884"/>
    </source>
</evidence>
<dbReference type="PANTHER" id="PTHR46205">
    <property type="entry name" value="LOQUACIOUS, ISOFORM B"/>
    <property type="match status" value="1"/>
</dbReference>
<feature type="domain" description="DRBM" evidence="8">
    <location>
        <begin position="240"/>
        <end position="308"/>
    </location>
</feature>
<dbReference type="CDD" id="cd19892">
    <property type="entry name" value="DSRM_PRKRA_rpt3"/>
    <property type="match status" value="1"/>
</dbReference>
<keyword evidence="5 7" id="KW-0694">RNA-binding</keyword>
<dbReference type="SMART" id="SM00358">
    <property type="entry name" value="DSRM"/>
    <property type="match status" value="3"/>
</dbReference>
<reference evidence="10" key="1">
    <citation type="submission" date="2025-08" db="UniProtKB">
        <authorList>
            <consortium name="RefSeq"/>
        </authorList>
    </citation>
    <scope>IDENTIFICATION</scope>
</reference>
<dbReference type="GO" id="GO:0048471">
    <property type="term" value="C:perinuclear region of cytoplasm"/>
    <property type="evidence" value="ECO:0007669"/>
    <property type="project" value="UniProtKB-SubCell"/>
</dbReference>
<dbReference type="InterPro" id="IPR044467">
    <property type="entry name" value="PRKRA_DSRM_3"/>
</dbReference>
<dbReference type="GeneID" id="117360952"/>
<evidence type="ECO:0000313" key="10">
    <source>
        <dbReference type="RefSeq" id="XP_033801531.1"/>
    </source>
</evidence>
<evidence type="ECO:0000256" key="4">
    <source>
        <dbReference type="ARBA" id="ARBA00022737"/>
    </source>
</evidence>
<dbReference type="SUPFAM" id="SSF54768">
    <property type="entry name" value="dsRNA-binding domain-like"/>
    <property type="match status" value="3"/>
</dbReference>
<evidence type="ECO:0000256" key="6">
    <source>
        <dbReference type="ARBA" id="ARBA00023158"/>
    </source>
</evidence>
<protein>
    <submittedName>
        <fullName evidence="10">Interferon-inducible double-stranded RNA-dependent protein kinase activator A isoform X1</fullName>
    </submittedName>
</protein>
<keyword evidence="4" id="KW-0677">Repeat</keyword>
<dbReference type="CTD" id="8575"/>
<dbReference type="Gene3D" id="3.30.160.20">
    <property type="match status" value="3"/>
</dbReference>
<dbReference type="FunFam" id="3.30.160.20:FF:000005">
    <property type="entry name" value="Putative double-stranded RNA-specific adenosine deaminase"/>
    <property type="match status" value="1"/>
</dbReference>
<dbReference type="FunFam" id="3.30.160.20:FF:000019">
    <property type="entry name" value="RISC-loading complex subunit TARBP2"/>
    <property type="match status" value="1"/>
</dbReference>
<dbReference type="GO" id="GO:0070578">
    <property type="term" value="C:RISC-loading complex"/>
    <property type="evidence" value="ECO:0007669"/>
    <property type="project" value="TreeGrafter"/>
</dbReference>
<dbReference type="GO" id="GO:0016442">
    <property type="term" value="C:RISC complex"/>
    <property type="evidence" value="ECO:0007669"/>
    <property type="project" value="TreeGrafter"/>
</dbReference>
<comment type="subcellular location">
    <subcellularLocation>
        <location evidence="1">Cytoplasm</location>
        <location evidence="1">Perinuclear region</location>
    </subcellularLocation>
</comment>
<comment type="similarity">
    <text evidence="2">Belongs to the PRKRA family.</text>
</comment>
<evidence type="ECO:0000256" key="7">
    <source>
        <dbReference type="PROSITE-ProRule" id="PRU00266"/>
    </source>
</evidence>
<dbReference type="KEGG" id="gsh:117360952"/>
<dbReference type="Pfam" id="PF16482">
    <property type="entry name" value="Staufen_C"/>
    <property type="match status" value="1"/>
</dbReference>
<evidence type="ECO:0000313" key="9">
    <source>
        <dbReference type="Proteomes" id="UP000515159"/>
    </source>
</evidence>
<dbReference type="CDD" id="cd19889">
    <property type="entry name" value="DSRM_PRKRA_rpt1"/>
    <property type="match status" value="1"/>
</dbReference>
<accession>A0A6P8RH71</accession>
<dbReference type="PANTHER" id="PTHR46205:SF2">
    <property type="entry name" value="INTERFERON-INDUCIBLE DOUBLE-STRANDED RNA-DEPENDENT PROTEIN KINASE ACTIVATOR A"/>
    <property type="match status" value="1"/>
</dbReference>
<organism evidence="9 10">
    <name type="scientific">Geotrypetes seraphini</name>
    <name type="common">Gaboon caecilian</name>
    <name type="synonym">Caecilia seraphini</name>
    <dbReference type="NCBI Taxonomy" id="260995"/>
    <lineage>
        <taxon>Eukaryota</taxon>
        <taxon>Metazoa</taxon>
        <taxon>Chordata</taxon>
        <taxon>Craniata</taxon>
        <taxon>Vertebrata</taxon>
        <taxon>Euteleostomi</taxon>
        <taxon>Amphibia</taxon>
        <taxon>Gymnophiona</taxon>
        <taxon>Geotrypetes</taxon>
    </lineage>
</organism>
<dbReference type="InParanoid" id="A0A6P8RH71"/>
<dbReference type="GO" id="GO:0003725">
    <property type="term" value="F:double-stranded RNA binding"/>
    <property type="evidence" value="ECO:0007669"/>
    <property type="project" value="TreeGrafter"/>
</dbReference>
<evidence type="ECO:0000256" key="1">
    <source>
        <dbReference type="ARBA" id="ARBA00004556"/>
    </source>
</evidence>
<keyword evidence="10" id="KW-0808">Transferase</keyword>
<dbReference type="GO" id="GO:0070920">
    <property type="term" value="P:regulation of regulatory ncRNA processing"/>
    <property type="evidence" value="ECO:0007669"/>
    <property type="project" value="TreeGrafter"/>
</dbReference>
<dbReference type="GO" id="GO:0035197">
    <property type="term" value="F:siRNA binding"/>
    <property type="evidence" value="ECO:0007669"/>
    <property type="project" value="TreeGrafter"/>
</dbReference>
<dbReference type="GO" id="GO:0016301">
    <property type="term" value="F:kinase activity"/>
    <property type="evidence" value="ECO:0007669"/>
    <property type="project" value="UniProtKB-KW"/>
</dbReference>
<dbReference type="FunFam" id="3.30.160.20:FF:000007">
    <property type="entry name" value="Double-stranded RNA-binding protein Staufen homolog 1"/>
    <property type="match status" value="1"/>
</dbReference>
<dbReference type="FunCoup" id="A0A6P8RH71">
    <property type="interactions" value="1522"/>
</dbReference>
<dbReference type="Proteomes" id="UP000515159">
    <property type="component" value="Chromosome 5"/>
</dbReference>
<name>A0A6P8RH71_GEOSA</name>
<keyword evidence="9" id="KW-1185">Reference proteome</keyword>
<dbReference type="InterPro" id="IPR014720">
    <property type="entry name" value="dsRBD_dom"/>
</dbReference>
<evidence type="ECO:0000256" key="3">
    <source>
        <dbReference type="ARBA" id="ARBA00022490"/>
    </source>
</evidence>
<dbReference type="AlphaFoldDB" id="A0A6P8RH71"/>
<sequence length="313" mass="34264">MSEERFPAAPKRSSCNKKPLSLEEMIAANPGKAPVQLLHEYGTKMGKLPAYDFEKAEGQEHIPIFIARVAVGDVICTGEGQSKKIAKHKAAEAALNILKGDSSISFPVLNSVVCDIPTQKEHQANPIGSLQEMAVKKGWRLPEYTVIQESGSPHNREFTMTCRLETFVETGTGTTKKVAKRIAAEKLVTKFQKLLAENINFSLANAIGNNIRCTWDSLKNSTGEKITLLKRSSLSIPNTDYAKMLGEVAEEQDFAVTYLDIEELSVNGHYQCLAELSTTPVTICHGTGISCGNAHNDAAHNALQYLKIMATRM</sequence>
<dbReference type="InterPro" id="IPR032478">
    <property type="entry name" value="Staufen_C"/>
</dbReference>
<keyword evidence="3" id="KW-0963">Cytoplasm</keyword>
<dbReference type="CDD" id="cd19891">
    <property type="entry name" value="DSRM_PRKRA_rpt2"/>
    <property type="match status" value="1"/>
</dbReference>
<dbReference type="InterPro" id="IPR044465">
    <property type="entry name" value="PRKRA_DSRM_1"/>
</dbReference>
<gene>
    <name evidence="10" type="primary">PRKRA</name>
</gene>
<feature type="domain" description="DRBM" evidence="8">
    <location>
        <begin position="125"/>
        <end position="193"/>
    </location>
</feature>
<keyword evidence="10" id="KW-0418">Kinase</keyword>
<dbReference type="InterPro" id="IPR051247">
    <property type="entry name" value="RLC_Component"/>
</dbReference>
<dbReference type="InterPro" id="IPR044466">
    <property type="entry name" value="PRKRA_DSRM_2"/>
</dbReference>
<evidence type="ECO:0000256" key="2">
    <source>
        <dbReference type="ARBA" id="ARBA00005856"/>
    </source>
</evidence>
<evidence type="ECO:0000259" key="8">
    <source>
        <dbReference type="PROSITE" id="PS50137"/>
    </source>
</evidence>
<feature type="domain" description="DRBM" evidence="8">
    <location>
        <begin position="33"/>
        <end position="100"/>
    </location>
</feature>
<proteinExistence type="inferred from homology"/>
<dbReference type="RefSeq" id="XP_033801531.1">
    <property type="nucleotide sequence ID" value="XM_033945640.1"/>
</dbReference>
<dbReference type="Pfam" id="PF00035">
    <property type="entry name" value="dsrm"/>
    <property type="match status" value="2"/>
</dbReference>
<keyword evidence="6" id="KW-0943">RNA-mediated gene silencing</keyword>
<dbReference type="OrthoDB" id="10056847at2759"/>
<dbReference type="GO" id="GO:0030422">
    <property type="term" value="P:siRNA processing"/>
    <property type="evidence" value="ECO:0007669"/>
    <property type="project" value="TreeGrafter"/>
</dbReference>